<gene>
    <name evidence="2" type="ORF">Krac_12448</name>
</gene>
<accession>D6TH66</accession>
<comment type="caution">
    <text evidence="2">The sequence shown here is derived from an EMBL/GenBank/DDBJ whole genome shotgun (WGS) entry which is preliminary data.</text>
</comment>
<protein>
    <submittedName>
        <fullName evidence="2">Uncharacterized protein</fullName>
    </submittedName>
</protein>
<evidence type="ECO:0000313" key="3">
    <source>
        <dbReference type="Proteomes" id="UP000004508"/>
    </source>
</evidence>
<dbReference type="EMBL" id="ADVG01000001">
    <property type="protein sequence ID" value="EFH90808.1"/>
    <property type="molecule type" value="Genomic_DNA"/>
</dbReference>
<keyword evidence="3" id="KW-1185">Reference proteome</keyword>
<feature type="region of interest" description="Disordered" evidence="1">
    <location>
        <begin position="1"/>
        <end position="38"/>
    </location>
</feature>
<reference evidence="2 3" key="1">
    <citation type="journal article" date="2011" name="Stand. Genomic Sci.">
        <title>Non-contiguous finished genome sequence and contextual data of the filamentous soil bacterium Ktedonobacter racemifer type strain (SOSP1-21).</title>
        <authorList>
            <person name="Chang Y.J."/>
            <person name="Land M."/>
            <person name="Hauser L."/>
            <person name="Chertkov O."/>
            <person name="Del Rio T.G."/>
            <person name="Nolan M."/>
            <person name="Copeland A."/>
            <person name="Tice H."/>
            <person name="Cheng J.F."/>
            <person name="Lucas S."/>
            <person name="Han C."/>
            <person name="Goodwin L."/>
            <person name="Pitluck S."/>
            <person name="Ivanova N."/>
            <person name="Ovchinikova G."/>
            <person name="Pati A."/>
            <person name="Chen A."/>
            <person name="Palaniappan K."/>
            <person name="Mavromatis K."/>
            <person name="Liolios K."/>
            <person name="Brettin T."/>
            <person name="Fiebig A."/>
            <person name="Rohde M."/>
            <person name="Abt B."/>
            <person name="Goker M."/>
            <person name="Detter J.C."/>
            <person name="Woyke T."/>
            <person name="Bristow J."/>
            <person name="Eisen J.A."/>
            <person name="Markowitz V."/>
            <person name="Hugenholtz P."/>
            <person name="Kyrpides N.C."/>
            <person name="Klenk H.P."/>
            <person name="Lapidus A."/>
        </authorList>
    </citation>
    <scope>NUCLEOTIDE SEQUENCE [LARGE SCALE GENOMIC DNA]</scope>
    <source>
        <strain evidence="3">DSM 44963</strain>
    </source>
</reference>
<dbReference type="AlphaFoldDB" id="D6TH66"/>
<organism evidence="2 3">
    <name type="scientific">Ktedonobacter racemifer DSM 44963</name>
    <dbReference type="NCBI Taxonomy" id="485913"/>
    <lineage>
        <taxon>Bacteria</taxon>
        <taxon>Bacillati</taxon>
        <taxon>Chloroflexota</taxon>
        <taxon>Ktedonobacteria</taxon>
        <taxon>Ktedonobacterales</taxon>
        <taxon>Ktedonobacteraceae</taxon>
        <taxon>Ktedonobacter</taxon>
    </lineage>
</organism>
<evidence type="ECO:0000313" key="2">
    <source>
        <dbReference type="EMBL" id="EFH90808.1"/>
    </source>
</evidence>
<sequence length="56" mass="6180">MISVPSSKTDPFAPVNDMEDLRHSLSGSPKKRQENVPVSFFSLDAQPIGWRDIPPG</sequence>
<evidence type="ECO:0000256" key="1">
    <source>
        <dbReference type="SAM" id="MobiDB-lite"/>
    </source>
</evidence>
<name>D6TH66_KTERA</name>
<proteinExistence type="predicted"/>
<dbReference type="InParanoid" id="D6TH66"/>
<dbReference type="Proteomes" id="UP000004508">
    <property type="component" value="Unassembled WGS sequence"/>
</dbReference>